<name>A0ABD1JJE1_9TELE</name>
<evidence type="ECO:0000259" key="7">
    <source>
        <dbReference type="PROSITE" id="PS50909"/>
    </source>
</evidence>
<organism evidence="8 9">
    <name type="scientific">Coilia grayii</name>
    <name type="common">Gray's grenadier anchovy</name>
    <dbReference type="NCBI Taxonomy" id="363190"/>
    <lineage>
        <taxon>Eukaryota</taxon>
        <taxon>Metazoa</taxon>
        <taxon>Chordata</taxon>
        <taxon>Craniata</taxon>
        <taxon>Vertebrata</taxon>
        <taxon>Euteleostomi</taxon>
        <taxon>Actinopterygii</taxon>
        <taxon>Neopterygii</taxon>
        <taxon>Teleostei</taxon>
        <taxon>Clupei</taxon>
        <taxon>Clupeiformes</taxon>
        <taxon>Clupeoidei</taxon>
        <taxon>Engraulidae</taxon>
        <taxon>Coilinae</taxon>
        <taxon>Coilia</taxon>
    </lineage>
</organism>
<dbReference type="PROSITE" id="PS50909">
    <property type="entry name" value="GAT"/>
    <property type="match status" value="1"/>
</dbReference>
<gene>
    <name evidence="8" type="ORF">ACEWY4_018321</name>
</gene>
<dbReference type="Gene3D" id="1.25.40.90">
    <property type="match status" value="1"/>
</dbReference>
<feature type="region of interest" description="Disordered" evidence="5">
    <location>
        <begin position="158"/>
        <end position="215"/>
    </location>
</feature>
<evidence type="ECO:0000313" key="9">
    <source>
        <dbReference type="Proteomes" id="UP001591681"/>
    </source>
</evidence>
<comment type="similarity">
    <text evidence="1 4">Belongs to the TOM1 family.</text>
</comment>
<evidence type="ECO:0000313" key="8">
    <source>
        <dbReference type="EMBL" id="KAL2087262.1"/>
    </source>
</evidence>
<proteinExistence type="inferred from homology"/>
<dbReference type="PANTHER" id="PTHR13856">
    <property type="entry name" value="VHS DOMAIN CONTAINING PROTEIN FAMILY"/>
    <property type="match status" value="1"/>
</dbReference>
<dbReference type="SUPFAM" id="SSF48464">
    <property type="entry name" value="ENTH/VHS domain"/>
    <property type="match status" value="1"/>
</dbReference>
<evidence type="ECO:0000256" key="4">
    <source>
        <dbReference type="PIRNR" id="PIRNR036948"/>
    </source>
</evidence>
<dbReference type="EMBL" id="JBHFQA010000015">
    <property type="protein sequence ID" value="KAL2087262.1"/>
    <property type="molecule type" value="Genomic_DNA"/>
</dbReference>
<dbReference type="Pfam" id="PF03127">
    <property type="entry name" value="GAT"/>
    <property type="match status" value="1"/>
</dbReference>
<feature type="compositionally biased region" description="Basic and acidic residues" evidence="5">
    <location>
        <begin position="461"/>
        <end position="473"/>
    </location>
</feature>
<comment type="caution">
    <text evidence="8">The sequence shown here is derived from an EMBL/GenBank/DDBJ whole genome shotgun (WGS) entry which is preliminary data.</text>
</comment>
<evidence type="ECO:0000256" key="3">
    <source>
        <dbReference type="ARBA" id="ARBA00022927"/>
    </source>
</evidence>
<keyword evidence="2 4" id="KW-0813">Transport</keyword>
<dbReference type="InterPro" id="IPR014645">
    <property type="entry name" value="TOM1"/>
</dbReference>
<dbReference type="InterPro" id="IPR002014">
    <property type="entry name" value="VHS_dom"/>
</dbReference>
<feature type="region of interest" description="Disordered" evidence="5">
    <location>
        <begin position="431"/>
        <end position="473"/>
    </location>
</feature>
<sequence length="473" mass="52113">MIIAQLYCNAPLTERATSSTLQSEDWGLNIEICDIINETEDGPKDAMKAIKKRVVGNKNFREVMLALTVLETCVKNCGHRFHVHVCTREFVEGVLVRAILPKNNPPAVLHDRVLSLIQAWADAFRNSPSLSGVVCVYDDLRRRGLEFPMTDLDALSPIYTPQRSMPENGTAALPSVTSDQPQTQTPHAPAPAPAPSPNSQSLPTDGPVSLSAEQRQKLQSELGLVKGNLRVMTEMLNQSTTAECTTSDRELLQQLSAVCKSMQQRVVELIPQLLDESLISELLVVNDDLNNAFIRYDRFERMSCAQKAATVAENQNLIDLSPVSPPSYQSVTSPPVSQSATTGAVEEDDFDMFANTRGSSLADQRKSVRYEDPRAVEGLAEALDTRLQVTGAMPAPRTAALSDIEKWLSSETPETGEAEGVTSEEFDKFLQERARVADNRPRTPKKSNNGSSSRTPHQTPKKQDRSHDNLFTL</sequence>
<keyword evidence="3 4" id="KW-0653">Protein transport</keyword>
<feature type="compositionally biased region" description="Basic and acidic residues" evidence="5">
    <location>
        <begin position="431"/>
        <end position="441"/>
    </location>
</feature>
<dbReference type="PROSITE" id="PS50179">
    <property type="entry name" value="VHS"/>
    <property type="match status" value="1"/>
</dbReference>
<feature type="domain" description="VHS" evidence="6">
    <location>
        <begin position="16"/>
        <end position="148"/>
    </location>
</feature>
<keyword evidence="9" id="KW-1185">Reference proteome</keyword>
<feature type="domain" description="GAT" evidence="7">
    <location>
        <begin position="213"/>
        <end position="301"/>
    </location>
</feature>
<dbReference type="Gene3D" id="1.20.58.160">
    <property type="match status" value="1"/>
</dbReference>
<dbReference type="InterPro" id="IPR008942">
    <property type="entry name" value="ENTH_VHS"/>
</dbReference>
<reference evidence="8 9" key="1">
    <citation type="submission" date="2024-09" db="EMBL/GenBank/DDBJ databases">
        <title>A chromosome-level genome assembly of Gray's grenadier anchovy, Coilia grayii.</title>
        <authorList>
            <person name="Fu Z."/>
        </authorList>
    </citation>
    <scope>NUCLEOTIDE SEQUENCE [LARGE SCALE GENOMIC DNA]</scope>
    <source>
        <strain evidence="8">G4</strain>
        <tissue evidence="8">Muscle</tissue>
    </source>
</reference>
<evidence type="ECO:0008006" key="10">
    <source>
        <dbReference type="Google" id="ProtNLM"/>
    </source>
</evidence>
<accession>A0ABD1JJE1</accession>
<dbReference type="Pfam" id="PF00790">
    <property type="entry name" value="VHS"/>
    <property type="match status" value="1"/>
</dbReference>
<dbReference type="CDD" id="cd14233">
    <property type="entry name" value="GAT_TOM1_like"/>
    <property type="match status" value="1"/>
</dbReference>
<dbReference type="AlphaFoldDB" id="A0ABD1JJE1"/>
<evidence type="ECO:0000256" key="5">
    <source>
        <dbReference type="SAM" id="MobiDB-lite"/>
    </source>
</evidence>
<evidence type="ECO:0000256" key="2">
    <source>
        <dbReference type="ARBA" id="ARBA00022448"/>
    </source>
</evidence>
<dbReference type="FunFam" id="1.25.40.90:FF:000003">
    <property type="entry name" value="TOM1-like protein 2 isoform X1"/>
    <property type="match status" value="1"/>
</dbReference>
<dbReference type="PIRSF" id="PIRSF036948">
    <property type="entry name" value="TOM1"/>
    <property type="match status" value="1"/>
</dbReference>
<dbReference type="InterPro" id="IPR038425">
    <property type="entry name" value="GAT_sf"/>
</dbReference>
<dbReference type="Proteomes" id="UP001591681">
    <property type="component" value="Unassembled WGS sequence"/>
</dbReference>
<feature type="compositionally biased region" description="Polar residues" evidence="5">
    <location>
        <begin position="446"/>
        <end position="458"/>
    </location>
</feature>
<dbReference type="GO" id="GO:0015031">
    <property type="term" value="P:protein transport"/>
    <property type="evidence" value="ECO:0007669"/>
    <property type="project" value="UniProtKB-UniRule"/>
</dbReference>
<evidence type="ECO:0000256" key="1">
    <source>
        <dbReference type="ARBA" id="ARBA00007708"/>
    </source>
</evidence>
<dbReference type="SMART" id="SM00288">
    <property type="entry name" value="VHS"/>
    <property type="match status" value="1"/>
</dbReference>
<protein>
    <recommendedName>
        <fullName evidence="10">Target of Myb protein 1</fullName>
    </recommendedName>
</protein>
<dbReference type="InterPro" id="IPR004152">
    <property type="entry name" value="GAT_dom"/>
</dbReference>
<dbReference type="SUPFAM" id="SSF89009">
    <property type="entry name" value="GAT-like domain"/>
    <property type="match status" value="1"/>
</dbReference>
<dbReference type="PANTHER" id="PTHR13856:SF32">
    <property type="entry name" value="TARGET OF MYB1 MEMBRANE TRAFFICKING PROTEIN"/>
    <property type="match status" value="1"/>
</dbReference>
<evidence type="ECO:0000259" key="6">
    <source>
        <dbReference type="PROSITE" id="PS50179"/>
    </source>
</evidence>